<evidence type="ECO:0008006" key="3">
    <source>
        <dbReference type="Google" id="ProtNLM"/>
    </source>
</evidence>
<comment type="caution">
    <text evidence="1">The sequence shown here is derived from an EMBL/GenBank/DDBJ whole genome shotgun (WGS) entry which is preliminary data.</text>
</comment>
<proteinExistence type="predicted"/>
<accession>A0A438KQF5</accession>
<dbReference type="AlphaFoldDB" id="A0A438KQF5"/>
<organism evidence="1 2">
    <name type="scientific">Vitis vinifera</name>
    <name type="common">Grape</name>
    <dbReference type="NCBI Taxonomy" id="29760"/>
    <lineage>
        <taxon>Eukaryota</taxon>
        <taxon>Viridiplantae</taxon>
        <taxon>Streptophyta</taxon>
        <taxon>Embryophyta</taxon>
        <taxon>Tracheophyta</taxon>
        <taxon>Spermatophyta</taxon>
        <taxon>Magnoliopsida</taxon>
        <taxon>eudicotyledons</taxon>
        <taxon>Gunneridae</taxon>
        <taxon>Pentapetalae</taxon>
        <taxon>rosids</taxon>
        <taxon>Vitales</taxon>
        <taxon>Vitaceae</taxon>
        <taxon>Viteae</taxon>
        <taxon>Vitis</taxon>
    </lineage>
</organism>
<dbReference type="EMBL" id="QGNW01000001">
    <property type="protein sequence ID" value="RVX23434.1"/>
    <property type="molecule type" value="Genomic_DNA"/>
</dbReference>
<reference evidence="1 2" key="1">
    <citation type="journal article" date="2018" name="PLoS Genet.">
        <title>Population sequencing reveals clonal diversity and ancestral inbreeding in the grapevine cultivar Chardonnay.</title>
        <authorList>
            <person name="Roach M.J."/>
            <person name="Johnson D.L."/>
            <person name="Bohlmann J."/>
            <person name="van Vuuren H.J."/>
            <person name="Jones S.J."/>
            <person name="Pretorius I.S."/>
            <person name="Schmidt S.A."/>
            <person name="Borneman A.R."/>
        </authorList>
    </citation>
    <scope>NUCLEOTIDE SEQUENCE [LARGE SCALE GENOMIC DNA]</scope>
    <source>
        <strain evidence="2">cv. Chardonnay</strain>
        <tissue evidence="1">Leaf</tissue>
    </source>
</reference>
<sequence>MEGHAKSAPISRLPLITVLDTKHHLKDIPVCLPFHLELNFFNRENRVLHYPVRAFYVDGVNLMAYNLCSGVDTVYKKLYTSIPGNVEYHPKYIIYSKKQHLFLVVYEFSGVTNEVVLYWENTDLHTANSKGSTIKGRDAAFIGPNENQFAILDDDKTGLALYTLPGMASQEIDEKNEPVEQNQSADTKVGSIRGPMQFMFETEVDRIFSTPLESTMMFASHGDQIGLAKLVQVYRLSTADGHYISTKAEGKKSIKLKANEIVLQVTDSTFSRILGLIVQLGNKLIEHRNHDICIKEAN</sequence>
<evidence type="ECO:0000313" key="2">
    <source>
        <dbReference type="Proteomes" id="UP000288805"/>
    </source>
</evidence>
<name>A0A438KQF5_VITVI</name>
<dbReference type="Proteomes" id="UP000288805">
    <property type="component" value="Unassembled WGS sequence"/>
</dbReference>
<protein>
    <recommendedName>
        <fullName evidence="3">Cleavage/polyadenylation specificity factor A subunit C-terminal domain-containing protein</fullName>
    </recommendedName>
</protein>
<gene>
    <name evidence="1" type="ORF">CK203_000311</name>
</gene>
<evidence type="ECO:0000313" key="1">
    <source>
        <dbReference type="EMBL" id="RVX23434.1"/>
    </source>
</evidence>